<keyword evidence="7" id="KW-0333">Golgi apparatus</keyword>
<evidence type="ECO:0000313" key="11">
    <source>
        <dbReference type="Proteomes" id="UP000002748"/>
    </source>
</evidence>
<dbReference type="GO" id="GO:0046354">
    <property type="term" value="P:mannan biosynthetic process"/>
    <property type="evidence" value="ECO:0007669"/>
    <property type="project" value="TreeGrafter"/>
</dbReference>
<dbReference type="PANTHER" id="PTHR31646">
    <property type="entry name" value="ALPHA-1,2-MANNOSYLTRANSFERASE MNN2"/>
    <property type="match status" value="1"/>
</dbReference>
<organism evidence="10 11">
    <name type="scientific">Trichosporon asahii var. asahii (strain ATCC 90039 / CBS 2479 / JCM 2466 / KCTC 7840 / NBRC 103889/ NCYC 2677 / UAMH 7654)</name>
    <name type="common">Yeast</name>
    <dbReference type="NCBI Taxonomy" id="1186058"/>
    <lineage>
        <taxon>Eukaryota</taxon>
        <taxon>Fungi</taxon>
        <taxon>Dikarya</taxon>
        <taxon>Basidiomycota</taxon>
        <taxon>Agaricomycotina</taxon>
        <taxon>Tremellomycetes</taxon>
        <taxon>Trichosporonales</taxon>
        <taxon>Trichosporonaceae</taxon>
        <taxon>Trichosporon</taxon>
    </lineage>
</organism>
<evidence type="ECO:0000256" key="9">
    <source>
        <dbReference type="SAM" id="SignalP"/>
    </source>
</evidence>
<evidence type="ECO:0000256" key="7">
    <source>
        <dbReference type="ARBA" id="ARBA00023034"/>
    </source>
</evidence>
<reference evidence="10 11" key="1">
    <citation type="journal article" date="2012" name="Eukaryot. Cell">
        <title>Draft genome sequence of CBS 2479, the standard type strain of Trichosporon asahii.</title>
        <authorList>
            <person name="Yang R.Y."/>
            <person name="Li H.T."/>
            <person name="Zhu H."/>
            <person name="Zhou G.P."/>
            <person name="Wang M."/>
            <person name="Wang L."/>
        </authorList>
    </citation>
    <scope>NUCLEOTIDE SEQUENCE [LARGE SCALE GENOMIC DNA]</scope>
    <source>
        <strain evidence="11">ATCC 90039 / CBS 2479 / JCM 2466 / KCTC 7840 / NCYC 2677 / UAMH 7654</strain>
    </source>
</reference>
<dbReference type="PANTHER" id="PTHR31646:SF1">
    <property type="entry name" value="ALPHA-1,2-MANNOSYLTRANSFERASE MNN2"/>
    <property type="match status" value="1"/>
</dbReference>
<evidence type="ECO:0000256" key="4">
    <source>
        <dbReference type="ARBA" id="ARBA00022692"/>
    </source>
</evidence>
<dbReference type="GeneID" id="25986124"/>
<dbReference type="GO" id="GO:0000139">
    <property type="term" value="C:Golgi membrane"/>
    <property type="evidence" value="ECO:0007669"/>
    <property type="project" value="UniProtKB-SubCell"/>
</dbReference>
<keyword evidence="8" id="KW-0472">Membrane</keyword>
<dbReference type="Gene3D" id="3.90.550.10">
    <property type="entry name" value="Spore Coat Polysaccharide Biosynthesis Protein SpsA, Chain A"/>
    <property type="match status" value="1"/>
</dbReference>
<evidence type="ECO:0000256" key="8">
    <source>
        <dbReference type="ARBA" id="ARBA00023136"/>
    </source>
</evidence>
<keyword evidence="5" id="KW-0735">Signal-anchor</keyword>
<keyword evidence="4" id="KW-0812">Transmembrane</keyword>
<keyword evidence="9" id="KW-0732">Signal</keyword>
<dbReference type="EMBL" id="ALBS01000206">
    <property type="protein sequence ID" value="EJT48328.1"/>
    <property type="molecule type" value="Genomic_DNA"/>
</dbReference>
<keyword evidence="6" id="KW-1133">Transmembrane helix</keyword>
<feature type="signal peptide" evidence="9">
    <location>
        <begin position="1"/>
        <end position="31"/>
    </location>
</feature>
<dbReference type="AlphaFoldDB" id="J5QNT8"/>
<evidence type="ECO:0000256" key="6">
    <source>
        <dbReference type="ARBA" id="ARBA00022989"/>
    </source>
</evidence>
<dbReference type="SUPFAM" id="SSF53448">
    <property type="entry name" value="Nucleotide-diphospho-sugar transferases"/>
    <property type="match status" value="1"/>
</dbReference>
<evidence type="ECO:0000313" key="10">
    <source>
        <dbReference type="EMBL" id="EJT48328.1"/>
    </source>
</evidence>
<sequence length="515" mass="57420">MAFPIPPILRRAPPFVPLLLLLLVTSLLLLGHPTTRQHVVPSSWVGGSGRGGPVGISATDEAPLPKEYEQWFPSGQLPHELDGEPRLGKALKAFLRRPALSHDEAANHDHCPAHLAKLLVNPDQLKNDGPFWRALKPEEIRQKRAELVQYLAARQAEGYNLVHSDGENGNSTGKGRGIVLTAGNKDTTERAITLLRMLKSYGNTLPIEVFHYEGELTDAGQRSAIEELGGKVMQVRNAEKKAGRWKNWQIKSSAMIESSFREVLSLDSDNIPLGKVEHLFDADLYKNHGGAVFWPDITKDHPDNAIWRVVGEPCSFDEWTFESGQIVFDKAGNGGLNLAALWLATGMMADDAFWFKLCGGDKDTFRWAFRALDIPYARSQRWLSALGYLQNSGSFCGHTMLQYDITIPEGQGNYPPLFVHSNLLKHLGAEQERPIFKLIKKMKVDRASEPSLNYALLDVKLSPWMCTDLAIHPHVKPDEIKDNFVELQDISQVEGNPFDGFEKLFFESGGMVGGW</sequence>
<evidence type="ECO:0000256" key="5">
    <source>
        <dbReference type="ARBA" id="ARBA00022968"/>
    </source>
</evidence>
<keyword evidence="3" id="KW-0808">Transferase</keyword>
<dbReference type="RefSeq" id="XP_014179347.1">
    <property type="nucleotide sequence ID" value="XM_014323872.1"/>
</dbReference>
<evidence type="ECO:0000256" key="2">
    <source>
        <dbReference type="ARBA" id="ARBA00009105"/>
    </source>
</evidence>
<proteinExistence type="inferred from homology"/>
<dbReference type="InterPro" id="IPR029044">
    <property type="entry name" value="Nucleotide-diphossugar_trans"/>
</dbReference>
<protein>
    <recommendedName>
        <fullName evidence="12">Alpha-1,2-mannosyltransferase</fullName>
    </recommendedName>
</protein>
<dbReference type="HOGENOM" id="CLU_514840_0_0_1"/>
<name>J5QNT8_TRIAS</name>
<dbReference type="OrthoDB" id="430354at2759"/>
<gene>
    <name evidence="10" type="ORF">A1Q1_02611</name>
</gene>
<comment type="subcellular location">
    <subcellularLocation>
        <location evidence="1">Golgi apparatus membrane</location>
        <topology evidence="1">Single-pass type II membrane protein</topology>
    </subcellularLocation>
</comment>
<comment type="caution">
    <text evidence="10">The sequence shown here is derived from an EMBL/GenBank/DDBJ whole genome shotgun (WGS) entry which is preliminary data.</text>
</comment>
<dbReference type="GO" id="GO:0000026">
    <property type="term" value="F:alpha-1,2-mannosyltransferase activity"/>
    <property type="evidence" value="ECO:0007669"/>
    <property type="project" value="TreeGrafter"/>
</dbReference>
<dbReference type="KEGG" id="tasa:A1Q1_02611"/>
<evidence type="ECO:0000256" key="1">
    <source>
        <dbReference type="ARBA" id="ARBA00004323"/>
    </source>
</evidence>
<evidence type="ECO:0000256" key="3">
    <source>
        <dbReference type="ARBA" id="ARBA00022679"/>
    </source>
</evidence>
<evidence type="ECO:0008006" key="12">
    <source>
        <dbReference type="Google" id="ProtNLM"/>
    </source>
</evidence>
<dbReference type="VEuPathDB" id="FungiDB:A1Q1_02611"/>
<dbReference type="Pfam" id="PF11051">
    <property type="entry name" value="Mannosyl_trans3"/>
    <property type="match status" value="2"/>
</dbReference>
<accession>J5QNT8</accession>
<dbReference type="InterPro" id="IPR022751">
    <property type="entry name" value="Alpha_mannosyltransferase"/>
</dbReference>
<feature type="chain" id="PRO_5003784431" description="Alpha-1,2-mannosyltransferase" evidence="9">
    <location>
        <begin position="32"/>
        <end position="515"/>
    </location>
</feature>
<dbReference type="Proteomes" id="UP000002748">
    <property type="component" value="Unassembled WGS sequence"/>
</dbReference>
<comment type="similarity">
    <text evidence="2">Belongs to the MNN1/MNT family.</text>
</comment>